<proteinExistence type="predicted"/>
<dbReference type="AlphaFoldDB" id="A0A5B7D6M5"/>
<evidence type="ECO:0000313" key="1">
    <source>
        <dbReference type="EMBL" id="MPC16932.1"/>
    </source>
</evidence>
<gene>
    <name evidence="1" type="ORF">E2C01_009771</name>
</gene>
<organism evidence="1 2">
    <name type="scientific">Portunus trituberculatus</name>
    <name type="common">Swimming crab</name>
    <name type="synonym">Neptunus trituberculatus</name>
    <dbReference type="NCBI Taxonomy" id="210409"/>
    <lineage>
        <taxon>Eukaryota</taxon>
        <taxon>Metazoa</taxon>
        <taxon>Ecdysozoa</taxon>
        <taxon>Arthropoda</taxon>
        <taxon>Crustacea</taxon>
        <taxon>Multicrustacea</taxon>
        <taxon>Malacostraca</taxon>
        <taxon>Eumalacostraca</taxon>
        <taxon>Eucarida</taxon>
        <taxon>Decapoda</taxon>
        <taxon>Pleocyemata</taxon>
        <taxon>Brachyura</taxon>
        <taxon>Eubrachyura</taxon>
        <taxon>Portunoidea</taxon>
        <taxon>Portunidae</taxon>
        <taxon>Portuninae</taxon>
        <taxon>Portunus</taxon>
    </lineage>
</organism>
<name>A0A5B7D6M5_PORTR</name>
<keyword evidence="2" id="KW-1185">Reference proteome</keyword>
<dbReference type="EMBL" id="VSRR010000549">
    <property type="protein sequence ID" value="MPC16932.1"/>
    <property type="molecule type" value="Genomic_DNA"/>
</dbReference>
<reference evidence="1 2" key="1">
    <citation type="submission" date="2019-05" db="EMBL/GenBank/DDBJ databases">
        <title>Another draft genome of Portunus trituberculatus and its Hox gene families provides insights of decapod evolution.</title>
        <authorList>
            <person name="Jeong J.-H."/>
            <person name="Song I."/>
            <person name="Kim S."/>
            <person name="Choi T."/>
            <person name="Kim D."/>
            <person name="Ryu S."/>
            <person name="Kim W."/>
        </authorList>
    </citation>
    <scope>NUCLEOTIDE SEQUENCE [LARGE SCALE GENOMIC DNA]</scope>
    <source>
        <tissue evidence="1">Muscle</tissue>
    </source>
</reference>
<protein>
    <submittedName>
        <fullName evidence="1">Uncharacterized protein</fullName>
    </submittedName>
</protein>
<sequence>MRLNTSQPLKHAWFHCTMAATQFWKDGLDFKGDAERY</sequence>
<evidence type="ECO:0000313" key="2">
    <source>
        <dbReference type="Proteomes" id="UP000324222"/>
    </source>
</evidence>
<accession>A0A5B7D6M5</accession>
<dbReference type="Proteomes" id="UP000324222">
    <property type="component" value="Unassembled WGS sequence"/>
</dbReference>
<comment type="caution">
    <text evidence="1">The sequence shown here is derived from an EMBL/GenBank/DDBJ whole genome shotgun (WGS) entry which is preliminary data.</text>
</comment>